<feature type="region of interest" description="Disordered" evidence="1">
    <location>
        <begin position="1"/>
        <end position="27"/>
    </location>
</feature>
<reference evidence="2 3" key="2">
    <citation type="journal article" date="2023" name="Mol. Biol. Evol.">
        <title>Genomics of Secondarily Temperate Adaptation in the Only Non-Antarctic Icefish.</title>
        <authorList>
            <person name="Rivera-Colon A.G."/>
            <person name="Rayamajhi N."/>
            <person name="Minhas B.F."/>
            <person name="Madrigal G."/>
            <person name="Bilyk K.T."/>
            <person name="Yoon V."/>
            <person name="Hune M."/>
            <person name="Gregory S."/>
            <person name="Cheng C.H.C."/>
            <person name="Catchen J.M."/>
        </authorList>
    </citation>
    <scope>NUCLEOTIDE SEQUENCE [LARGE SCALE GENOMIC DNA]</scope>
    <source>
        <strain evidence="2">JMC-PN-2008</strain>
    </source>
</reference>
<gene>
    <name evidence="2" type="ORF">PBY51_012366</name>
</gene>
<accession>A0AAN8AMB0</accession>
<dbReference type="EMBL" id="JAUZQC010000008">
    <property type="protein sequence ID" value="KAK5867911.1"/>
    <property type="molecule type" value="Genomic_DNA"/>
</dbReference>
<evidence type="ECO:0000313" key="2">
    <source>
        <dbReference type="EMBL" id="KAK5867911.1"/>
    </source>
</evidence>
<reference evidence="2 3" key="1">
    <citation type="journal article" date="2023" name="Genes (Basel)">
        <title>Chromosome-Level Genome Assembly and Circadian Gene Repertoire of the Patagonia Blennie Eleginops maclovinus-The Closest Ancestral Proxy of Antarctic Cryonotothenioids.</title>
        <authorList>
            <person name="Cheng C.C."/>
            <person name="Rivera-Colon A.G."/>
            <person name="Minhas B.F."/>
            <person name="Wilson L."/>
            <person name="Rayamajhi N."/>
            <person name="Vargas-Chacoff L."/>
            <person name="Catchen J.M."/>
        </authorList>
    </citation>
    <scope>NUCLEOTIDE SEQUENCE [LARGE SCALE GENOMIC DNA]</scope>
    <source>
        <strain evidence="2">JMC-PN-2008</strain>
    </source>
</reference>
<protein>
    <submittedName>
        <fullName evidence="2">Uncharacterized protein</fullName>
    </submittedName>
</protein>
<sequence length="97" mass="10880">MLLQRVDVAPMGSARRRAPPSAEHASCATGCAGKQRLRAQYQTPTEGSGFFCFFCSHGPPGQERREGKRIAIEEERERRPDVKPRAAGVKRRNVMQR</sequence>
<organism evidence="2 3">
    <name type="scientific">Eleginops maclovinus</name>
    <name type="common">Patagonian blennie</name>
    <name type="synonym">Eleginus maclovinus</name>
    <dbReference type="NCBI Taxonomy" id="56733"/>
    <lineage>
        <taxon>Eukaryota</taxon>
        <taxon>Metazoa</taxon>
        <taxon>Chordata</taxon>
        <taxon>Craniata</taxon>
        <taxon>Vertebrata</taxon>
        <taxon>Euteleostomi</taxon>
        <taxon>Actinopterygii</taxon>
        <taxon>Neopterygii</taxon>
        <taxon>Teleostei</taxon>
        <taxon>Neoteleostei</taxon>
        <taxon>Acanthomorphata</taxon>
        <taxon>Eupercaria</taxon>
        <taxon>Perciformes</taxon>
        <taxon>Notothenioidei</taxon>
        <taxon>Eleginopidae</taxon>
        <taxon>Eleginops</taxon>
    </lineage>
</organism>
<proteinExistence type="predicted"/>
<dbReference type="Proteomes" id="UP001346869">
    <property type="component" value="Unassembled WGS sequence"/>
</dbReference>
<comment type="caution">
    <text evidence="2">The sequence shown here is derived from an EMBL/GenBank/DDBJ whole genome shotgun (WGS) entry which is preliminary data.</text>
</comment>
<feature type="region of interest" description="Disordered" evidence="1">
    <location>
        <begin position="60"/>
        <end position="97"/>
    </location>
</feature>
<name>A0AAN8AMB0_ELEMC</name>
<evidence type="ECO:0000313" key="3">
    <source>
        <dbReference type="Proteomes" id="UP001346869"/>
    </source>
</evidence>
<dbReference type="AlphaFoldDB" id="A0AAN8AMB0"/>
<feature type="compositionally biased region" description="Basic residues" evidence="1">
    <location>
        <begin position="88"/>
        <end position="97"/>
    </location>
</feature>
<evidence type="ECO:0000256" key="1">
    <source>
        <dbReference type="SAM" id="MobiDB-lite"/>
    </source>
</evidence>
<keyword evidence="3" id="KW-1185">Reference proteome</keyword>
<feature type="compositionally biased region" description="Basic and acidic residues" evidence="1">
    <location>
        <begin position="62"/>
        <end position="84"/>
    </location>
</feature>